<proteinExistence type="predicted"/>
<reference evidence="1 2" key="1">
    <citation type="submission" date="2014-12" db="EMBL/GenBank/DDBJ databases">
        <title>Genome analysis of a novel jumbo phage RSL2 infecting the phytopathogen Ralstonia solanacearum.</title>
        <authorList>
            <person name="Kawasaki T."/>
            <person name="Fujie M."/>
            <person name="Chatchawankanphanich O."/>
            <person name="Ogata H."/>
            <person name="Yamada T."/>
        </authorList>
    </citation>
    <scope>NUCLEOTIDE SEQUENCE [LARGE SCALE GENOMIC DNA]</scope>
    <source>
        <strain evidence="1 2">RSL2</strain>
    </source>
</reference>
<evidence type="ECO:0000313" key="2">
    <source>
        <dbReference type="Proteomes" id="UP000203794"/>
    </source>
</evidence>
<organism evidence="1 2">
    <name type="scientific">Ralstonia phage RSL2</name>
    <dbReference type="NCBI Taxonomy" id="1585840"/>
    <lineage>
        <taxon>Viruses</taxon>
        <taxon>Duplodnaviria</taxon>
        <taxon>Heunggongvirae</taxon>
        <taxon>Uroviricota</taxon>
        <taxon>Caudoviricetes</taxon>
        <taxon>Chimalliviridae</taxon>
        <taxon>Chiangmaivirus</taxon>
        <taxon>Chiangmaivirus RSL2</taxon>
    </lineage>
</organism>
<keyword evidence="2" id="KW-1185">Reference proteome</keyword>
<dbReference type="RefSeq" id="YP_009212993.1">
    <property type="nucleotide sequence ID" value="NC_028950.1"/>
</dbReference>
<dbReference type="Proteomes" id="UP000203794">
    <property type="component" value="Segment"/>
</dbReference>
<evidence type="ECO:0000313" key="1">
    <source>
        <dbReference type="EMBL" id="BAQ02672.1"/>
    </source>
</evidence>
<dbReference type="GeneID" id="26639585"/>
<accession>A0A0A8J8W7</accession>
<dbReference type="EMBL" id="AP014693">
    <property type="protein sequence ID" value="BAQ02672.1"/>
    <property type="molecule type" value="Genomic_DNA"/>
</dbReference>
<protein>
    <submittedName>
        <fullName evidence="1">Uncharacterized protein</fullName>
    </submittedName>
</protein>
<name>A0A0A8J8W7_9CAUD</name>
<sequence>MYKWAKIEEDAVEEHVFKHESGDPVTVDELQDVEQFEIIDEDGDQLAVVYSQSEAEALVSHLNR</sequence>
<dbReference type="KEGG" id="vg:26639585"/>